<evidence type="ECO:0000313" key="2">
    <source>
        <dbReference type="Proteomes" id="UP000887578"/>
    </source>
</evidence>
<organism evidence="2 3">
    <name type="scientific">Panagrolaimus davidi</name>
    <dbReference type="NCBI Taxonomy" id="227884"/>
    <lineage>
        <taxon>Eukaryota</taxon>
        <taxon>Metazoa</taxon>
        <taxon>Ecdysozoa</taxon>
        <taxon>Nematoda</taxon>
        <taxon>Chromadorea</taxon>
        <taxon>Rhabditida</taxon>
        <taxon>Tylenchina</taxon>
        <taxon>Panagrolaimomorpha</taxon>
        <taxon>Panagrolaimoidea</taxon>
        <taxon>Panagrolaimidae</taxon>
        <taxon>Panagrolaimus</taxon>
    </lineage>
</organism>
<feature type="region of interest" description="Disordered" evidence="1">
    <location>
        <begin position="1"/>
        <end position="26"/>
    </location>
</feature>
<dbReference type="Proteomes" id="UP000887578">
    <property type="component" value="Unplaced"/>
</dbReference>
<feature type="region of interest" description="Disordered" evidence="1">
    <location>
        <begin position="84"/>
        <end position="109"/>
    </location>
</feature>
<reference evidence="3" key="1">
    <citation type="submission" date="2022-11" db="UniProtKB">
        <authorList>
            <consortium name="WormBaseParasite"/>
        </authorList>
    </citation>
    <scope>IDENTIFICATION</scope>
</reference>
<dbReference type="AlphaFoldDB" id="A0A914P0W4"/>
<protein>
    <submittedName>
        <fullName evidence="3">Uncharacterized protein</fullName>
    </submittedName>
</protein>
<name>A0A914P0W4_9BILA</name>
<proteinExistence type="predicted"/>
<evidence type="ECO:0000313" key="3">
    <source>
        <dbReference type="WBParaSite" id="PDA_v2.g11409.t1"/>
    </source>
</evidence>
<dbReference type="WBParaSite" id="PDA_v2.g11409.t1">
    <property type="protein sequence ID" value="PDA_v2.g11409.t1"/>
    <property type="gene ID" value="PDA_v2.g11409"/>
</dbReference>
<accession>A0A914P0W4</accession>
<feature type="compositionally biased region" description="Polar residues" evidence="1">
    <location>
        <begin position="1"/>
        <end position="25"/>
    </location>
</feature>
<keyword evidence="2" id="KW-1185">Reference proteome</keyword>
<sequence length="109" mass="12301">MNGDNNGHSTPNGQTIQINGTNGPTVVTIPHSMGIQNMPQQPPPSQQQNLIYPHFIQNGMINSPYDYQKMYAYPKYEYYDCDPNRSPQDPYVPPSYSGEAKNEIILQPL</sequence>
<evidence type="ECO:0000256" key="1">
    <source>
        <dbReference type="SAM" id="MobiDB-lite"/>
    </source>
</evidence>